<dbReference type="EMBL" id="JAGTTL010000021">
    <property type="protein sequence ID" value="KAK6306258.1"/>
    <property type="molecule type" value="Genomic_DNA"/>
</dbReference>
<name>A0AAN8QPZ7_9TELE</name>
<organism evidence="1 2">
    <name type="scientific">Coregonus suidteri</name>
    <dbReference type="NCBI Taxonomy" id="861788"/>
    <lineage>
        <taxon>Eukaryota</taxon>
        <taxon>Metazoa</taxon>
        <taxon>Chordata</taxon>
        <taxon>Craniata</taxon>
        <taxon>Vertebrata</taxon>
        <taxon>Euteleostomi</taxon>
        <taxon>Actinopterygii</taxon>
        <taxon>Neopterygii</taxon>
        <taxon>Teleostei</taxon>
        <taxon>Protacanthopterygii</taxon>
        <taxon>Salmoniformes</taxon>
        <taxon>Salmonidae</taxon>
        <taxon>Coregoninae</taxon>
        <taxon>Coregonus</taxon>
    </lineage>
</organism>
<dbReference type="AlphaFoldDB" id="A0AAN8QPZ7"/>
<reference evidence="1 2" key="1">
    <citation type="submission" date="2021-04" db="EMBL/GenBank/DDBJ databases">
        <authorList>
            <person name="De Guttry C."/>
            <person name="Zahm M."/>
            <person name="Klopp C."/>
            <person name="Cabau C."/>
            <person name="Louis A."/>
            <person name="Berthelot C."/>
            <person name="Parey E."/>
            <person name="Roest Crollius H."/>
            <person name="Montfort J."/>
            <person name="Robinson-Rechavi M."/>
            <person name="Bucao C."/>
            <person name="Bouchez O."/>
            <person name="Gislard M."/>
            <person name="Lluch J."/>
            <person name="Milhes M."/>
            <person name="Lampietro C."/>
            <person name="Lopez Roques C."/>
            <person name="Donnadieu C."/>
            <person name="Braasch I."/>
            <person name="Desvignes T."/>
            <person name="Postlethwait J."/>
            <person name="Bobe J."/>
            <person name="Wedekind C."/>
            <person name="Guiguen Y."/>
        </authorList>
    </citation>
    <scope>NUCLEOTIDE SEQUENCE [LARGE SCALE GENOMIC DNA]</scope>
    <source>
        <strain evidence="1">Cs_M1</strain>
        <tissue evidence="1">Blood</tissue>
    </source>
</reference>
<gene>
    <name evidence="1" type="ORF">J4Q44_G00231830</name>
</gene>
<accession>A0AAN8QPZ7</accession>
<keyword evidence="2" id="KW-1185">Reference proteome</keyword>
<protein>
    <submittedName>
        <fullName evidence="1">Uncharacterized protein</fullName>
    </submittedName>
</protein>
<evidence type="ECO:0000313" key="1">
    <source>
        <dbReference type="EMBL" id="KAK6306258.1"/>
    </source>
</evidence>
<evidence type="ECO:0000313" key="2">
    <source>
        <dbReference type="Proteomes" id="UP001356427"/>
    </source>
</evidence>
<dbReference type="Proteomes" id="UP001356427">
    <property type="component" value="Unassembled WGS sequence"/>
</dbReference>
<comment type="caution">
    <text evidence="1">The sequence shown here is derived from an EMBL/GenBank/DDBJ whole genome shotgun (WGS) entry which is preliminary data.</text>
</comment>
<sequence length="69" mass="7784">MGCSSHPSLLACKKFNLFQDNNHNPFDFPPPGILAQADSKKTCVGWNELKLSAMEKSHRWPMLPKEGWA</sequence>
<proteinExistence type="predicted"/>